<dbReference type="KEGG" id="sapo:SAPIO_CDS3925"/>
<comment type="caution">
    <text evidence="8">The sequence shown here is derived from an EMBL/GenBank/DDBJ whole genome shotgun (WGS) entry which is preliminary data.</text>
</comment>
<dbReference type="GO" id="GO:0005634">
    <property type="term" value="C:nucleus"/>
    <property type="evidence" value="ECO:0007669"/>
    <property type="project" value="UniProtKB-SubCell"/>
</dbReference>
<dbReference type="SUPFAM" id="SSF48452">
    <property type="entry name" value="TPR-like"/>
    <property type="match status" value="1"/>
</dbReference>
<keyword evidence="3 5" id="KW-0802">TPR repeat</keyword>
<gene>
    <name evidence="8" type="ORF">SAPIO_CDS3925</name>
</gene>
<evidence type="ECO:0000256" key="3">
    <source>
        <dbReference type="ARBA" id="ARBA00022803"/>
    </source>
</evidence>
<organism evidence="8 9">
    <name type="scientific">Pseudallescheria apiosperma</name>
    <name type="common">Scedosporium apiospermum</name>
    <dbReference type="NCBI Taxonomy" id="563466"/>
    <lineage>
        <taxon>Eukaryota</taxon>
        <taxon>Fungi</taxon>
        <taxon>Dikarya</taxon>
        <taxon>Ascomycota</taxon>
        <taxon>Pezizomycotina</taxon>
        <taxon>Sordariomycetes</taxon>
        <taxon>Hypocreomycetidae</taxon>
        <taxon>Microascales</taxon>
        <taxon>Microascaceae</taxon>
        <taxon>Scedosporium</taxon>
    </lineage>
</organism>
<dbReference type="OrthoDB" id="3045089at2759"/>
<dbReference type="OMA" id="ALPFQAC"/>
<dbReference type="VEuPathDB" id="FungiDB:SAPIO_CDS3925"/>
<evidence type="ECO:0000313" key="8">
    <source>
        <dbReference type="EMBL" id="KEZ43779.1"/>
    </source>
</evidence>
<dbReference type="Pfam" id="PF22893">
    <property type="entry name" value="ULD_2"/>
    <property type="match status" value="1"/>
</dbReference>
<reference evidence="8 9" key="1">
    <citation type="journal article" date="2014" name="Genome Announc.">
        <title>Draft genome sequence of the pathogenic fungus Scedosporium apiospermum.</title>
        <authorList>
            <person name="Vandeputte P."/>
            <person name="Ghamrawi S."/>
            <person name="Rechenmann M."/>
            <person name="Iltis A."/>
            <person name="Giraud S."/>
            <person name="Fleury M."/>
            <person name="Thornton C."/>
            <person name="Delhaes L."/>
            <person name="Meyer W."/>
            <person name="Papon N."/>
            <person name="Bouchara J.P."/>
        </authorList>
    </citation>
    <scope>NUCLEOTIDE SEQUENCE [LARGE SCALE GENOMIC DNA]</scope>
    <source>
        <strain evidence="8 9">IHEM 14462</strain>
    </source>
</reference>
<dbReference type="RefSeq" id="XP_016643578.1">
    <property type="nucleotide sequence ID" value="XM_016786602.1"/>
</dbReference>
<protein>
    <recommendedName>
        <fullName evidence="7">Ubiquitin-like domain-containing protein</fullName>
    </recommendedName>
</protein>
<keyword evidence="9" id="KW-1185">Reference proteome</keyword>
<dbReference type="InterPro" id="IPR013105">
    <property type="entry name" value="TPR_2"/>
</dbReference>
<feature type="compositionally biased region" description="Acidic residues" evidence="6">
    <location>
        <begin position="681"/>
        <end position="693"/>
    </location>
</feature>
<dbReference type="HOGENOM" id="CLU_021979_1_0_1"/>
<proteinExistence type="predicted"/>
<feature type="repeat" description="TPR" evidence="5">
    <location>
        <begin position="594"/>
        <end position="627"/>
    </location>
</feature>
<dbReference type="Gene3D" id="1.25.40.10">
    <property type="entry name" value="Tetratricopeptide repeat domain"/>
    <property type="match status" value="1"/>
</dbReference>
<dbReference type="EMBL" id="JOWA01000090">
    <property type="protein sequence ID" value="KEZ43779.1"/>
    <property type="molecule type" value="Genomic_DNA"/>
</dbReference>
<dbReference type="PANTHER" id="PTHR14017">
    <property type="entry name" value="LYSINE-SPECIFIC DEMETHYLASE"/>
    <property type="match status" value="1"/>
</dbReference>
<evidence type="ECO:0000256" key="2">
    <source>
        <dbReference type="ARBA" id="ARBA00022737"/>
    </source>
</evidence>
<dbReference type="Pfam" id="PF07719">
    <property type="entry name" value="TPR_2"/>
    <property type="match status" value="1"/>
</dbReference>
<name>A0A084G8W7_PSEDA</name>
<accession>A0A084G8W7</accession>
<evidence type="ECO:0000256" key="4">
    <source>
        <dbReference type="ARBA" id="ARBA00023242"/>
    </source>
</evidence>
<keyword evidence="4" id="KW-0539">Nucleus</keyword>
<dbReference type="SMART" id="SM00028">
    <property type="entry name" value="TPR"/>
    <property type="match status" value="3"/>
</dbReference>
<evidence type="ECO:0000313" key="9">
    <source>
        <dbReference type="Proteomes" id="UP000028545"/>
    </source>
</evidence>
<dbReference type="InterPro" id="IPR051630">
    <property type="entry name" value="Corepressor-Demethylase"/>
</dbReference>
<dbReference type="InterPro" id="IPR011990">
    <property type="entry name" value="TPR-like_helical_dom_sf"/>
</dbReference>
<dbReference type="PROSITE" id="PS50005">
    <property type="entry name" value="TPR"/>
    <property type="match status" value="1"/>
</dbReference>
<dbReference type="InterPro" id="IPR019734">
    <property type="entry name" value="TPR_rpt"/>
</dbReference>
<keyword evidence="2" id="KW-0677">Repeat</keyword>
<dbReference type="PANTHER" id="PTHR14017:SF28">
    <property type="entry name" value="CHROMOSOME UNDETERMINED SCAFFOLD_98, WHOLE GENOME SHOTGUN SEQUENCE"/>
    <property type="match status" value="1"/>
</dbReference>
<dbReference type="GeneID" id="27722997"/>
<dbReference type="Pfam" id="PF13181">
    <property type="entry name" value="TPR_8"/>
    <property type="match status" value="1"/>
</dbReference>
<feature type="region of interest" description="Disordered" evidence="6">
    <location>
        <begin position="675"/>
        <end position="709"/>
    </location>
</feature>
<evidence type="ECO:0000256" key="5">
    <source>
        <dbReference type="PROSITE-ProRule" id="PRU00339"/>
    </source>
</evidence>
<dbReference type="InterPro" id="IPR054464">
    <property type="entry name" value="ULD_fung"/>
</dbReference>
<sequence length="709" mass="80182">MSFGYAVGDVVAVLGLLERIAVEIRNYQDAPHHFQQLRAELDMHRTTIQAVLGMEPESAESFVIIQRMRAVAFHCRLPLQQFIDRLHGKERALGHFRTRTLVSIGTRLHWSMVARKDVDELRNTLLSGMLAISVLQGRLQVLQIQRLGPEISHVAKVQSQHLADFSREMDLLRATAEKAPQVVTELKSSIDQNRLETTGQLEKIDQKMELVQSNIKFISEGFCAVREFGQGLGNKITAALSQMFALMVQLRKLMQLSLLLDIRRAMNRIARSIDAIPLHLSLDLIRFDDALGESWALPFQACAAWKPFWEMLELVVFGNNRPGSSRVAMGQFTLRIVNGCRDISIVDWDTSIQPNMHIEQWMVVPELPTESKSCPFPDCSGTLPTDLEPPREFICSKCRRAAAMKEKYENVVALYEPITLFNPPNSPLTAYDSEKATQRTGPPKLGKIKSLDDEIVLFRRVQSYKSVEPIATWEEAQANLHVDKNNASANQFMGWHALTIEKDPESAIRYLRTASDSHAKQLANASQSNYLLGRAYMELADIAKAHEFYQKAVWGDGINPSYWISIGVLHYEVGQWRESLDALALSAELNSTAWEAWMNLGILYDTTHQFADSMDAYERCLKLNPEARHARRRLMGATPPPAFDSREFGMVEPPLRHVNEAIPLDGPGNDIHLNPIRLDHDEEDSEWETDSEQETSSGIDTELLSSDEE</sequence>
<evidence type="ECO:0000259" key="7">
    <source>
        <dbReference type="Pfam" id="PF22893"/>
    </source>
</evidence>
<dbReference type="Proteomes" id="UP000028545">
    <property type="component" value="Unassembled WGS sequence"/>
</dbReference>
<evidence type="ECO:0000256" key="1">
    <source>
        <dbReference type="ARBA" id="ARBA00004123"/>
    </source>
</evidence>
<feature type="domain" description="Ubiquitin-like" evidence="7">
    <location>
        <begin position="282"/>
        <end position="365"/>
    </location>
</feature>
<evidence type="ECO:0000256" key="6">
    <source>
        <dbReference type="SAM" id="MobiDB-lite"/>
    </source>
</evidence>
<dbReference type="AlphaFoldDB" id="A0A084G8W7"/>
<comment type="subcellular location">
    <subcellularLocation>
        <location evidence="1">Nucleus</location>
    </subcellularLocation>
</comment>